<dbReference type="EMBL" id="JACXSK010000033">
    <property type="protein sequence ID" value="MBD3126100.1"/>
    <property type="molecule type" value="Genomic_DNA"/>
</dbReference>
<name>A0A8I0GCG5_CITBR</name>
<sequence>MSCLDLVSLSPVRGLHLPDLQLKKPGGKWGQFPVLAGVGGWFMHGGSWLAPCIALRRHRRAYRFVKSCPNFQGVHGVKWGVAVSLG</sequence>
<protein>
    <submittedName>
        <fullName evidence="2">Uncharacterized protein</fullName>
    </submittedName>
</protein>
<keyword evidence="1" id="KW-1133">Transmembrane helix</keyword>
<dbReference type="Proteomes" id="UP000605024">
    <property type="component" value="Unassembled WGS sequence"/>
</dbReference>
<proteinExistence type="predicted"/>
<dbReference type="AlphaFoldDB" id="A0A8I0GCG5"/>
<comment type="caution">
    <text evidence="2">The sequence shown here is derived from an EMBL/GenBank/DDBJ whole genome shotgun (WGS) entry which is preliminary data.</text>
</comment>
<organism evidence="2 3">
    <name type="scientific">Citrobacter braakii</name>
    <dbReference type="NCBI Taxonomy" id="57706"/>
    <lineage>
        <taxon>Bacteria</taxon>
        <taxon>Pseudomonadati</taxon>
        <taxon>Pseudomonadota</taxon>
        <taxon>Gammaproteobacteria</taxon>
        <taxon>Enterobacterales</taxon>
        <taxon>Enterobacteriaceae</taxon>
        <taxon>Citrobacter</taxon>
        <taxon>Citrobacter freundii complex</taxon>
    </lineage>
</organism>
<accession>A0A8I0GCG5</accession>
<keyword evidence="1" id="KW-0812">Transmembrane</keyword>
<reference evidence="2" key="1">
    <citation type="submission" date="2020-09" db="EMBL/GenBank/DDBJ databases">
        <title>Characterization of IncC plasmids in Enterobacterales of food-producing animals originating from China.</title>
        <authorList>
            <person name="Zhang Y."/>
            <person name="Lei C.-W."/>
        </authorList>
    </citation>
    <scope>NUCLEOTIDE SEQUENCE</scope>
    <source>
        <strain evidence="2">CC1</strain>
    </source>
</reference>
<feature type="transmembrane region" description="Helical" evidence="1">
    <location>
        <begin position="32"/>
        <end position="55"/>
    </location>
</feature>
<evidence type="ECO:0000256" key="1">
    <source>
        <dbReference type="SAM" id="Phobius"/>
    </source>
</evidence>
<gene>
    <name evidence="2" type="ORF">ID160_25965</name>
</gene>
<keyword evidence="1" id="KW-0472">Membrane</keyword>
<dbReference type="RefSeq" id="WP_154816744.1">
    <property type="nucleotide sequence ID" value="NZ_JACXSK010000033.1"/>
</dbReference>
<evidence type="ECO:0000313" key="2">
    <source>
        <dbReference type="EMBL" id="MBD3126100.1"/>
    </source>
</evidence>
<evidence type="ECO:0000313" key="3">
    <source>
        <dbReference type="Proteomes" id="UP000605024"/>
    </source>
</evidence>